<dbReference type="GO" id="GO:0016787">
    <property type="term" value="F:hydrolase activity"/>
    <property type="evidence" value="ECO:0007669"/>
    <property type="project" value="UniProtKB-KW"/>
</dbReference>
<dbReference type="Proteomes" id="UP000484842">
    <property type="component" value="Unassembled WGS sequence"/>
</dbReference>
<sequence length="270" mass="29682">MALPLPTSEDRWVEHPQGRLFACVWHPAVLAAQTPLLLFHDSLGSVELWRSFPQALCAATGRRVVAYDRLGFGRSDPRRGPLPPDFIADEARTFLPVLREQLDLTTFIAFGHSVGGAMAAECAAQWPEACRALVTESAQAFVEDRTLEGIRVAQKQFAAPGQLGRLERYHGSKARWVLEAWTGTWLAPAFAAWSLAPALPGVRCPLLVLHGTHDEYGSPRHPQRIAALSGGLAWMELLEGLHHVPHREDPARVLALVAEFLAPWTDTESG</sequence>
<dbReference type="Pfam" id="PF00561">
    <property type="entry name" value="Abhydrolase_1"/>
    <property type="match status" value="1"/>
</dbReference>
<gene>
    <name evidence="2" type="ORF">F8S09_13340</name>
</gene>
<dbReference type="SUPFAM" id="SSF53474">
    <property type="entry name" value="alpha/beta-Hydrolases"/>
    <property type="match status" value="1"/>
</dbReference>
<evidence type="ECO:0000313" key="3">
    <source>
        <dbReference type="Proteomes" id="UP000484842"/>
    </source>
</evidence>
<dbReference type="RefSeq" id="WP_152871985.1">
    <property type="nucleotide sequence ID" value="NZ_WBSL01000007.1"/>
</dbReference>
<dbReference type="EMBL" id="WBSL01000007">
    <property type="protein sequence ID" value="MPY67656.1"/>
    <property type="molecule type" value="Genomic_DNA"/>
</dbReference>
<dbReference type="Gene3D" id="3.40.50.1820">
    <property type="entry name" value="alpha/beta hydrolase"/>
    <property type="match status" value="1"/>
</dbReference>
<protein>
    <submittedName>
        <fullName evidence="2">Alpha/beta hydrolase</fullName>
    </submittedName>
</protein>
<evidence type="ECO:0000313" key="2">
    <source>
        <dbReference type="EMBL" id="MPY67656.1"/>
    </source>
</evidence>
<accession>A0A7X1NYB8</accession>
<name>A0A7X1NYB8_9DEIO</name>
<evidence type="ECO:0000259" key="1">
    <source>
        <dbReference type="Pfam" id="PF00561"/>
    </source>
</evidence>
<dbReference type="PANTHER" id="PTHR43689">
    <property type="entry name" value="HYDROLASE"/>
    <property type="match status" value="1"/>
</dbReference>
<dbReference type="InterPro" id="IPR029058">
    <property type="entry name" value="AB_hydrolase_fold"/>
</dbReference>
<reference evidence="2 3" key="1">
    <citation type="submission" date="2019-10" db="EMBL/GenBank/DDBJ databases">
        <title>Deinococcus sp. isolated from soil.</title>
        <authorList>
            <person name="Li Y."/>
            <person name="Wang J."/>
        </authorList>
    </citation>
    <scope>NUCLEOTIDE SEQUENCE [LARGE SCALE GENOMIC DNA]</scope>
    <source>
        <strain evidence="2 3">SDU3-2</strain>
    </source>
</reference>
<organism evidence="2 3">
    <name type="scientific">Deinococcus terrestris</name>
    <dbReference type="NCBI Taxonomy" id="2651870"/>
    <lineage>
        <taxon>Bacteria</taxon>
        <taxon>Thermotogati</taxon>
        <taxon>Deinococcota</taxon>
        <taxon>Deinococci</taxon>
        <taxon>Deinococcales</taxon>
        <taxon>Deinococcaceae</taxon>
        <taxon>Deinococcus</taxon>
    </lineage>
</organism>
<feature type="domain" description="AB hydrolase-1" evidence="1">
    <location>
        <begin position="35"/>
        <end position="149"/>
    </location>
</feature>
<dbReference type="InterPro" id="IPR000073">
    <property type="entry name" value="AB_hydrolase_1"/>
</dbReference>
<keyword evidence="3" id="KW-1185">Reference proteome</keyword>
<comment type="caution">
    <text evidence="2">The sequence shown here is derived from an EMBL/GenBank/DDBJ whole genome shotgun (WGS) entry which is preliminary data.</text>
</comment>
<keyword evidence="2" id="KW-0378">Hydrolase</keyword>
<dbReference type="PANTHER" id="PTHR43689:SF8">
    <property type="entry name" value="ALPHA_BETA-HYDROLASES SUPERFAMILY PROTEIN"/>
    <property type="match status" value="1"/>
</dbReference>
<dbReference type="AlphaFoldDB" id="A0A7X1NYB8"/>
<proteinExistence type="predicted"/>
<dbReference type="PRINTS" id="PR00111">
    <property type="entry name" value="ABHYDROLASE"/>
</dbReference>